<evidence type="ECO:0000313" key="6">
    <source>
        <dbReference type="Proteomes" id="UP000664369"/>
    </source>
</evidence>
<dbReference type="EMBL" id="JAGETZ010000015">
    <property type="protein sequence ID" value="MBO2012231.1"/>
    <property type="molecule type" value="Genomic_DNA"/>
</dbReference>
<proteinExistence type="predicted"/>
<keyword evidence="2" id="KW-0238">DNA-binding</keyword>
<name>A0ABS3QMA9_9BACT</name>
<evidence type="ECO:0000256" key="2">
    <source>
        <dbReference type="ARBA" id="ARBA00023125"/>
    </source>
</evidence>
<evidence type="ECO:0000313" key="5">
    <source>
        <dbReference type="EMBL" id="MBO2012231.1"/>
    </source>
</evidence>
<dbReference type="PROSITE" id="PS01124">
    <property type="entry name" value="HTH_ARAC_FAMILY_2"/>
    <property type="match status" value="1"/>
</dbReference>
<dbReference type="Gene3D" id="1.10.10.60">
    <property type="entry name" value="Homeodomain-like"/>
    <property type="match status" value="1"/>
</dbReference>
<keyword evidence="3" id="KW-0804">Transcription</keyword>
<keyword evidence="1" id="KW-0805">Transcription regulation</keyword>
<accession>A0ABS3QMA9</accession>
<dbReference type="SUPFAM" id="SSF46689">
    <property type="entry name" value="Homeodomain-like"/>
    <property type="match status" value="1"/>
</dbReference>
<dbReference type="SMART" id="SM00342">
    <property type="entry name" value="HTH_ARAC"/>
    <property type="match status" value="1"/>
</dbReference>
<dbReference type="InterPro" id="IPR018060">
    <property type="entry name" value="HTH_AraC"/>
</dbReference>
<evidence type="ECO:0000256" key="1">
    <source>
        <dbReference type="ARBA" id="ARBA00023015"/>
    </source>
</evidence>
<gene>
    <name evidence="5" type="ORF">J4E00_24405</name>
</gene>
<organism evidence="5 6">
    <name type="scientific">Hymenobacter negativus</name>
    <dbReference type="NCBI Taxonomy" id="2795026"/>
    <lineage>
        <taxon>Bacteria</taxon>
        <taxon>Pseudomonadati</taxon>
        <taxon>Bacteroidota</taxon>
        <taxon>Cytophagia</taxon>
        <taxon>Cytophagales</taxon>
        <taxon>Hymenobacteraceae</taxon>
        <taxon>Hymenobacter</taxon>
    </lineage>
</organism>
<reference evidence="5 6" key="1">
    <citation type="submission" date="2021-03" db="EMBL/GenBank/DDBJ databases">
        <authorList>
            <person name="Kim M.K."/>
        </authorList>
    </citation>
    <scope>NUCLEOTIDE SEQUENCE [LARGE SCALE GENOMIC DNA]</scope>
    <source>
        <strain evidence="5 6">BT442</strain>
    </source>
</reference>
<sequence>MNLSGNTLRLPAQTLFELHPLACFQPKANQPVLAQPHIRPFQYTIVLVEEDQSFASTVSLAAGLSAISIHFIGPGQLARAHTTDQTGTVLQFTDEFFCQEGDMRDVSLTNSLFYCAVEESPLRVSGTESGALVFLINGLKRESESLGLRKEALVRTYLKAFLIHCLRLREELAPIRAQSAAGSLFLRFRGILEEHYTVLRTVTEYADRLHVTANHLSETIKKETGRTAGSHIRHRIIAEAQRLADSSCLTLKEIAYQLGYDDVAHFSRLFKRCVGLNFSQYKGQLIA</sequence>
<dbReference type="Pfam" id="PF12833">
    <property type="entry name" value="HTH_18"/>
    <property type="match status" value="1"/>
</dbReference>
<dbReference type="PANTHER" id="PTHR43280">
    <property type="entry name" value="ARAC-FAMILY TRANSCRIPTIONAL REGULATOR"/>
    <property type="match status" value="1"/>
</dbReference>
<dbReference type="PANTHER" id="PTHR43280:SF32">
    <property type="entry name" value="TRANSCRIPTIONAL REGULATORY PROTEIN"/>
    <property type="match status" value="1"/>
</dbReference>
<dbReference type="InterPro" id="IPR009057">
    <property type="entry name" value="Homeodomain-like_sf"/>
</dbReference>
<keyword evidence="6" id="KW-1185">Reference proteome</keyword>
<feature type="domain" description="HTH araC/xylS-type" evidence="4">
    <location>
        <begin position="186"/>
        <end position="284"/>
    </location>
</feature>
<evidence type="ECO:0000256" key="3">
    <source>
        <dbReference type="ARBA" id="ARBA00023163"/>
    </source>
</evidence>
<protein>
    <submittedName>
        <fullName evidence="5">AraC family transcriptional regulator</fullName>
    </submittedName>
</protein>
<dbReference type="Proteomes" id="UP000664369">
    <property type="component" value="Unassembled WGS sequence"/>
</dbReference>
<dbReference type="RefSeq" id="WP_208177997.1">
    <property type="nucleotide sequence ID" value="NZ_JAGETZ010000015.1"/>
</dbReference>
<evidence type="ECO:0000259" key="4">
    <source>
        <dbReference type="PROSITE" id="PS01124"/>
    </source>
</evidence>
<comment type="caution">
    <text evidence="5">The sequence shown here is derived from an EMBL/GenBank/DDBJ whole genome shotgun (WGS) entry which is preliminary data.</text>
</comment>